<dbReference type="Proteomes" id="UP000242705">
    <property type="component" value="Unassembled WGS sequence"/>
</dbReference>
<dbReference type="AlphaFoldDB" id="A0A2T2WRA8"/>
<dbReference type="InterPro" id="IPR013422">
    <property type="entry name" value="CRISPR-assoc_prot_Cas5_N"/>
</dbReference>
<proteinExistence type="predicted"/>
<accession>A0A2T2WRA8</accession>
<sequence>MRNIIQFEVSGRYALVIDPATKWGGEKLSYPVPAYESFHKVFDGRNPRIRWG</sequence>
<evidence type="ECO:0000256" key="1">
    <source>
        <dbReference type="ARBA" id="ARBA00023118"/>
    </source>
</evidence>
<dbReference type="NCBIfam" id="TIGR02593">
    <property type="entry name" value="CRISPR_cas5"/>
    <property type="match status" value="1"/>
</dbReference>
<protein>
    <submittedName>
        <fullName evidence="2">Uncharacterized protein</fullName>
    </submittedName>
</protein>
<keyword evidence="1" id="KW-0051">Antiviral defense</keyword>
<dbReference type="EMBL" id="PXYX01000043">
    <property type="protein sequence ID" value="PSR24769.1"/>
    <property type="molecule type" value="Genomic_DNA"/>
</dbReference>
<name>A0A2T2WRA8_SULTH</name>
<dbReference type="Gene3D" id="3.30.70.2660">
    <property type="match status" value="1"/>
</dbReference>
<comment type="caution">
    <text evidence="2">The sequence shown here is derived from an EMBL/GenBank/DDBJ whole genome shotgun (WGS) entry which is preliminary data.</text>
</comment>
<reference evidence="2 3" key="1">
    <citation type="journal article" date="2014" name="BMC Genomics">
        <title>Comparison of environmental and isolate Sulfobacillus genomes reveals diverse carbon, sulfur, nitrogen, and hydrogen metabolisms.</title>
        <authorList>
            <person name="Justice N.B."/>
            <person name="Norman A."/>
            <person name="Brown C.T."/>
            <person name="Singh A."/>
            <person name="Thomas B.C."/>
            <person name="Banfield J.F."/>
        </authorList>
    </citation>
    <scope>NUCLEOTIDE SEQUENCE [LARGE SCALE GENOMIC DNA]</scope>
    <source>
        <strain evidence="2">AMDSBA5</strain>
    </source>
</reference>
<evidence type="ECO:0000313" key="3">
    <source>
        <dbReference type="Proteomes" id="UP000242705"/>
    </source>
</evidence>
<gene>
    <name evidence="2" type="ORF">C7B47_13980</name>
</gene>
<organism evidence="2 3">
    <name type="scientific">Sulfobacillus thermosulfidooxidans</name>
    <dbReference type="NCBI Taxonomy" id="28034"/>
    <lineage>
        <taxon>Bacteria</taxon>
        <taxon>Bacillati</taxon>
        <taxon>Bacillota</taxon>
        <taxon>Clostridia</taxon>
        <taxon>Eubacteriales</taxon>
        <taxon>Clostridiales Family XVII. Incertae Sedis</taxon>
        <taxon>Sulfobacillus</taxon>
    </lineage>
</organism>
<dbReference type="GO" id="GO:0051607">
    <property type="term" value="P:defense response to virus"/>
    <property type="evidence" value="ECO:0007669"/>
    <property type="project" value="UniProtKB-KW"/>
</dbReference>
<evidence type="ECO:0000313" key="2">
    <source>
        <dbReference type="EMBL" id="PSR24769.1"/>
    </source>
</evidence>